<comment type="caution">
    <text evidence="2">The sequence shown here is derived from an EMBL/GenBank/DDBJ whole genome shotgun (WGS) entry which is preliminary data.</text>
</comment>
<proteinExistence type="predicted"/>
<dbReference type="Proteomes" id="UP000681722">
    <property type="component" value="Unassembled WGS sequence"/>
</dbReference>
<dbReference type="PROSITE" id="PS50878">
    <property type="entry name" value="RT_POL"/>
    <property type="match status" value="1"/>
</dbReference>
<name>A0A814YWE8_9BILA</name>
<dbReference type="Proteomes" id="UP000663829">
    <property type="component" value="Unassembled WGS sequence"/>
</dbReference>
<organism evidence="2 4">
    <name type="scientific">Didymodactylos carnosus</name>
    <dbReference type="NCBI Taxonomy" id="1234261"/>
    <lineage>
        <taxon>Eukaryota</taxon>
        <taxon>Metazoa</taxon>
        <taxon>Spiralia</taxon>
        <taxon>Gnathifera</taxon>
        <taxon>Rotifera</taxon>
        <taxon>Eurotatoria</taxon>
        <taxon>Bdelloidea</taxon>
        <taxon>Philodinida</taxon>
        <taxon>Philodinidae</taxon>
        <taxon>Didymodactylos</taxon>
    </lineage>
</organism>
<dbReference type="InterPro" id="IPR043502">
    <property type="entry name" value="DNA/RNA_pol_sf"/>
</dbReference>
<protein>
    <recommendedName>
        <fullName evidence="1">Reverse transcriptase domain-containing protein</fullName>
    </recommendedName>
</protein>
<evidence type="ECO:0000259" key="1">
    <source>
        <dbReference type="PROSITE" id="PS50878"/>
    </source>
</evidence>
<feature type="domain" description="Reverse transcriptase" evidence="1">
    <location>
        <begin position="1"/>
        <end position="124"/>
    </location>
</feature>
<evidence type="ECO:0000313" key="3">
    <source>
        <dbReference type="EMBL" id="CAF3998003.1"/>
    </source>
</evidence>
<keyword evidence="4" id="KW-1185">Reference proteome</keyword>
<dbReference type="SUPFAM" id="SSF56672">
    <property type="entry name" value="DNA/RNA polymerases"/>
    <property type="match status" value="1"/>
</dbReference>
<dbReference type="PANTHER" id="PTHR33332">
    <property type="entry name" value="REVERSE TRANSCRIPTASE DOMAIN-CONTAINING PROTEIN"/>
    <property type="match status" value="1"/>
</dbReference>
<sequence length="150" mass="16836">MVDGNTSDELSVTWGVPQGSVLGPLLFLIYIDNLPISVRSTCKLFADDMSLYITATGITTAVKVMNQDLAEIAAWLVKWRLFLNVKKCAGMLFTLDRLATASPLVINNIQLNYVDKHTHLGLILTPNLSWKEHINKYKVLICNWLDEISE</sequence>
<dbReference type="EMBL" id="CAJOBC010009851">
    <property type="protein sequence ID" value="CAF3998003.1"/>
    <property type="molecule type" value="Genomic_DNA"/>
</dbReference>
<dbReference type="OrthoDB" id="7998822at2759"/>
<dbReference type="InterPro" id="IPR000477">
    <property type="entry name" value="RT_dom"/>
</dbReference>
<dbReference type="Pfam" id="PF00078">
    <property type="entry name" value="RVT_1"/>
    <property type="match status" value="1"/>
</dbReference>
<dbReference type="AlphaFoldDB" id="A0A814YWE8"/>
<gene>
    <name evidence="2" type="ORF">GPM918_LOCUS25397</name>
    <name evidence="3" type="ORF">SRO942_LOCUS25403</name>
</gene>
<dbReference type="EMBL" id="CAJNOQ010009846">
    <property type="protein sequence ID" value="CAF1235648.1"/>
    <property type="molecule type" value="Genomic_DNA"/>
</dbReference>
<evidence type="ECO:0000313" key="2">
    <source>
        <dbReference type="EMBL" id="CAF1235648.1"/>
    </source>
</evidence>
<reference evidence="2" key="1">
    <citation type="submission" date="2021-02" db="EMBL/GenBank/DDBJ databases">
        <authorList>
            <person name="Nowell W R."/>
        </authorList>
    </citation>
    <scope>NUCLEOTIDE SEQUENCE</scope>
</reference>
<evidence type="ECO:0000313" key="4">
    <source>
        <dbReference type="Proteomes" id="UP000663829"/>
    </source>
</evidence>
<accession>A0A814YWE8</accession>